<evidence type="ECO:0000313" key="4">
    <source>
        <dbReference type="EMBL" id="PIP52966.1"/>
    </source>
</evidence>
<reference evidence="4 5" key="1">
    <citation type="submission" date="2017-09" db="EMBL/GenBank/DDBJ databases">
        <title>Depth-based differentiation of microbial function through sediment-hosted aquifers and enrichment of novel symbionts in the deep terrestrial subsurface.</title>
        <authorList>
            <person name="Probst A.J."/>
            <person name="Ladd B."/>
            <person name="Jarett J.K."/>
            <person name="Geller-Mcgrath D.E."/>
            <person name="Sieber C.M."/>
            <person name="Emerson J.B."/>
            <person name="Anantharaman K."/>
            <person name="Thomas B.C."/>
            <person name="Malmstrom R."/>
            <person name="Stieglmeier M."/>
            <person name="Klingl A."/>
            <person name="Woyke T."/>
            <person name="Ryan C.M."/>
            <person name="Banfield J.F."/>
        </authorList>
    </citation>
    <scope>NUCLEOTIDE SEQUENCE [LARGE SCALE GENOMIC DNA]</scope>
    <source>
        <strain evidence="4">CG23_combo_of_CG06-09_8_20_14_all_34_8</strain>
    </source>
</reference>
<evidence type="ECO:0000256" key="1">
    <source>
        <dbReference type="ARBA" id="ARBA00022729"/>
    </source>
</evidence>
<dbReference type="Pfam" id="PF08139">
    <property type="entry name" value="LPAM_1"/>
    <property type="match status" value="1"/>
</dbReference>
<evidence type="ECO:0000313" key="5">
    <source>
        <dbReference type="Proteomes" id="UP000229459"/>
    </source>
</evidence>
<keyword evidence="1 3" id="KW-0732">Signal</keyword>
<dbReference type="EMBL" id="PCSR01000086">
    <property type="protein sequence ID" value="PIP52966.1"/>
    <property type="molecule type" value="Genomic_DNA"/>
</dbReference>
<sequence length="90" mass="9823">MKKIIILIIALVFLTGCSITSTSQNSNFNQELVTENSDKSSEATIESSPINNASDAKTAIDDLTKDIDKQMSELNTVSDFTDTTDQDFAQ</sequence>
<evidence type="ECO:0000256" key="2">
    <source>
        <dbReference type="SAM" id="MobiDB-lite"/>
    </source>
</evidence>
<feature type="compositionally biased region" description="Polar residues" evidence="2">
    <location>
        <begin position="42"/>
        <end position="55"/>
    </location>
</feature>
<comment type="caution">
    <text evidence="4">The sequence shown here is derived from an EMBL/GenBank/DDBJ whole genome shotgun (WGS) entry which is preliminary data.</text>
</comment>
<name>A0A2H0B5P7_9BACT</name>
<feature type="signal peptide" evidence="3">
    <location>
        <begin position="1"/>
        <end position="23"/>
    </location>
</feature>
<proteinExistence type="predicted"/>
<feature type="chain" id="PRO_5013950401" evidence="3">
    <location>
        <begin position="24"/>
        <end position="90"/>
    </location>
</feature>
<evidence type="ECO:0000256" key="3">
    <source>
        <dbReference type="SAM" id="SignalP"/>
    </source>
</evidence>
<organism evidence="4 5">
    <name type="scientific">Candidatus Beckwithbacteria bacterium CG23_combo_of_CG06-09_8_20_14_all_34_8</name>
    <dbReference type="NCBI Taxonomy" id="1974497"/>
    <lineage>
        <taxon>Bacteria</taxon>
        <taxon>Candidatus Beckwithiibacteriota</taxon>
    </lineage>
</organism>
<dbReference type="InterPro" id="IPR012640">
    <property type="entry name" value="Membr_lipoprot_lipid_attach_CS"/>
</dbReference>
<dbReference type="AlphaFoldDB" id="A0A2H0B5P7"/>
<dbReference type="Proteomes" id="UP000229459">
    <property type="component" value="Unassembled WGS sequence"/>
</dbReference>
<dbReference type="PROSITE" id="PS51257">
    <property type="entry name" value="PROKAR_LIPOPROTEIN"/>
    <property type="match status" value="1"/>
</dbReference>
<accession>A0A2H0B5P7</accession>
<feature type="region of interest" description="Disordered" evidence="2">
    <location>
        <begin position="33"/>
        <end position="57"/>
    </location>
</feature>
<protein>
    <submittedName>
        <fullName evidence="4">Uncharacterized protein</fullName>
    </submittedName>
</protein>
<gene>
    <name evidence="4" type="ORF">COX08_03535</name>
</gene>